<accession>A0ABQ5KW33</accession>
<sequence length="285" mass="31738">MYINIILFLSVIGIVLGDVLIPNIVVVPEKGCRAKIDNIYSSSIFKAFSEPCNDNLIYFEATHSEFSIWVCELGVLPSSGECGTNEPVLEYQSFEIGEYYSMLIPSGVQCDGTYNMYFMESDSGSSTVLAEGEFYIDPYAYVKSEINTHPEPGITEKVSIVMSCTVSPKSMEIQRIIPSQITVPPGYEDMISTLGYDTYSESLYYFPPEDYWGTTTVDVLTIQYFNYSFDISGELHGLEQSPAIIFLGKHLTGTDIDYITFVGVVCVTCLVMIISSILFIVLTVK</sequence>
<keyword evidence="4" id="KW-1185">Reference proteome</keyword>
<keyword evidence="1" id="KW-0812">Transmembrane</keyword>
<keyword evidence="2" id="KW-0732">Signal</keyword>
<feature type="transmembrane region" description="Helical" evidence="1">
    <location>
        <begin position="258"/>
        <end position="284"/>
    </location>
</feature>
<feature type="chain" id="PRO_5047046249" evidence="2">
    <location>
        <begin position="18"/>
        <end position="285"/>
    </location>
</feature>
<evidence type="ECO:0000313" key="4">
    <source>
        <dbReference type="Proteomes" id="UP001057375"/>
    </source>
</evidence>
<keyword evidence="1" id="KW-1133">Transmembrane helix</keyword>
<evidence type="ECO:0000313" key="3">
    <source>
        <dbReference type="EMBL" id="GKT36667.1"/>
    </source>
</evidence>
<keyword evidence="1" id="KW-0472">Membrane</keyword>
<organism evidence="3 4">
    <name type="scientific">Aduncisulcus paluster</name>
    <dbReference type="NCBI Taxonomy" id="2918883"/>
    <lineage>
        <taxon>Eukaryota</taxon>
        <taxon>Metamonada</taxon>
        <taxon>Carpediemonas-like organisms</taxon>
        <taxon>Aduncisulcus</taxon>
    </lineage>
</organism>
<name>A0ABQ5KW33_9EUKA</name>
<proteinExistence type="predicted"/>
<dbReference type="Proteomes" id="UP001057375">
    <property type="component" value="Unassembled WGS sequence"/>
</dbReference>
<feature type="signal peptide" evidence="2">
    <location>
        <begin position="1"/>
        <end position="17"/>
    </location>
</feature>
<evidence type="ECO:0000256" key="1">
    <source>
        <dbReference type="SAM" id="Phobius"/>
    </source>
</evidence>
<gene>
    <name evidence="3" type="ORF">ADUPG1_009586</name>
</gene>
<protein>
    <submittedName>
        <fullName evidence="3">Uncharacterized protein</fullName>
    </submittedName>
</protein>
<reference evidence="3" key="1">
    <citation type="submission" date="2022-03" db="EMBL/GenBank/DDBJ databases">
        <title>Draft genome sequence of Aduncisulcus paluster, a free-living microaerophilic Fornicata.</title>
        <authorList>
            <person name="Yuyama I."/>
            <person name="Kume K."/>
            <person name="Tamura T."/>
            <person name="Inagaki Y."/>
            <person name="Hashimoto T."/>
        </authorList>
    </citation>
    <scope>NUCLEOTIDE SEQUENCE</scope>
    <source>
        <strain evidence="3">NY0171</strain>
    </source>
</reference>
<evidence type="ECO:0000256" key="2">
    <source>
        <dbReference type="SAM" id="SignalP"/>
    </source>
</evidence>
<comment type="caution">
    <text evidence="3">The sequence shown here is derived from an EMBL/GenBank/DDBJ whole genome shotgun (WGS) entry which is preliminary data.</text>
</comment>
<dbReference type="EMBL" id="BQXS01011278">
    <property type="protein sequence ID" value="GKT36667.1"/>
    <property type="molecule type" value="Genomic_DNA"/>
</dbReference>